<evidence type="ECO:0000313" key="2">
    <source>
        <dbReference type="Proteomes" id="UP000078532"/>
    </source>
</evidence>
<dbReference type="Proteomes" id="UP000078532">
    <property type="component" value="Unassembled WGS sequence"/>
</dbReference>
<gene>
    <name evidence="1" type="ORF">A6M21_05305</name>
</gene>
<evidence type="ECO:0000313" key="1">
    <source>
        <dbReference type="EMBL" id="OAT85887.1"/>
    </source>
</evidence>
<comment type="caution">
    <text evidence="1">The sequence shown here is derived from an EMBL/GenBank/DDBJ whole genome shotgun (WGS) entry which is preliminary data.</text>
</comment>
<keyword evidence="2" id="KW-1185">Reference proteome</keyword>
<reference evidence="1 2" key="1">
    <citation type="submission" date="2016-04" db="EMBL/GenBank/DDBJ databases">
        <authorList>
            <person name="Evans L.H."/>
            <person name="Alamgir A."/>
            <person name="Owens N."/>
            <person name="Weber N.D."/>
            <person name="Virtaneva K."/>
            <person name="Barbian K."/>
            <person name="Babar A."/>
            <person name="Rosenke K."/>
        </authorList>
    </citation>
    <scope>NUCLEOTIDE SEQUENCE [LARGE SCALE GENOMIC DNA]</scope>
    <source>
        <strain evidence="1 2">LMa1</strain>
    </source>
</reference>
<proteinExistence type="predicted"/>
<accession>A0A1B7LHX6</accession>
<dbReference type="AlphaFoldDB" id="A0A1B7LHX6"/>
<dbReference type="STRING" id="1838280.A6M21_05305"/>
<protein>
    <submittedName>
        <fullName evidence="1">Uncharacterized protein</fullName>
    </submittedName>
</protein>
<organism evidence="1 2">
    <name type="scientific">Desulfotomaculum copahuensis</name>
    <dbReference type="NCBI Taxonomy" id="1838280"/>
    <lineage>
        <taxon>Bacteria</taxon>
        <taxon>Bacillati</taxon>
        <taxon>Bacillota</taxon>
        <taxon>Clostridia</taxon>
        <taxon>Eubacteriales</taxon>
        <taxon>Desulfotomaculaceae</taxon>
        <taxon>Desulfotomaculum</taxon>
    </lineage>
</organism>
<name>A0A1B7LHX6_9FIRM</name>
<dbReference type="EMBL" id="LYVF01000047">
    <property type="protein sequence ID" value="OAT85887.1"/>
    <property type="molecule type" value="Genomic_DNA"/>
</dbReference>
<sequence>MRISRVGQFVPAGKKWPARDEQCFHADPGVKCRFARPDRPENVPLCAPPARGLSFYEKRSCGAEMNAVDSGVISSYNLSFCRSY</sequence>